<gene>
    <name evidence="1" type="ORF">ORQ98_26065</name>
</gene>
<dbReference type="InterPro" id="IPR008554">
    <property type="entry name" value="Glutaredoxin-like"/>
</dbReference>
<dbReference type="Proteomes" id="UP001528823">
    <property type="component" value="Unassembled WGS sequence"/>
</dbReference>
<organism evidence="1 2">
    <name type="scientific">Spartinivicinus poritis</name>
    <dbReference type="NCBI Taxonomy" id="2994640"/>
    <lineage>
        <taxon>Bacteria</taxon>
        <taxon>Pseudomonadati</taxon>
        <taxon>Pseudomonadota</taxon>
        <taxon>Gammaproteobacteria</taxon>
        <taxon>Oceanospirillales</taxon>
        <taxon>Zooshikellaceae</taxon>
        <taxon>Spartinivicinus</taxon>
    </lineage>
</organism>
<dbReference type="Gene3D" id="3.40.30.10">
    <property type="entry name" value="Glutaredoxin"/>
    <property type="match status" value="1"/>
</dbReference>
<dbReference type="EMBL" id="JAPMOU010000063">
    <property type="protein sequence ID" value="MDE1465436.1"/>
    <property type="molecule type" value="Genomic_DNA"/>
</dbReference>
<dbReference type="RefSeq" id="WP_274691743.1">
    <property type="nucleotide sequence ID" value="NZ_JAPMOU010000063.1"/>
</dbReference>
<evidence type="ECO:0000313" key="2">
    <source>
        <dbReference type="Proteomes" id="UP001528823"/>
    </source>
</evidence>
<evidence type="ECO:0000313" key="1">
    <source>
        <dbReference type="EMBL" id="MDE1465436.1"/>
    </source>
</evidence>
<comment type="caution">
    <text evidence="1">The sequence shown here is derived from an EMBL/GenBank/DDBJ whole genome shotgun (WGS) entry which is preliminary data.</text>
</comment>
<sequence length="84" mass="9474">MPSVILYTTTGCHLCDQALALLQPVAERYHLTITTQEIAFDPKLFDRYGIRIPVIALANQQAELGWPFTAEELDQFIVAQLEVL</sequence>
<dbReference type="Pfam" id="PF05768">
    <property type="entry name" value="Glrx-like"/>
    <property type="match status" value="1"/>
</dbReference>
<proteinExistence type="predicted"/>
<dbReference type="InterPro" id="IPR036249">
    <property type="entry name" value="Thioredoxin-like_sf"/>
</dbReference>
<dbReference type="SUPFAM" id="SSF52833">
    <property type="entry name" value="Thioredoxin-like"/>
    <property type="match status" value="1"/>
</dbReference>
<protein>
    <submittedName>
        <fullName evidence="1">Glutaredoxin family protein</fullName>
    </submittedName>
</protein>
<reference evidence="1 2" key="1">
    <citation type="submission" date="2022-11" db="EMBL/GenBank/DDBJ databases">
        <title>Spartinivicinus poritis sp. nov., isolated from scleractinian coral Porites lutea.</title>
        <authorList>
            <person name="Zhang G."/>
            <person name="Cai L."/>
            <person name="Wei Q."/>
        </authorList>
    </citation>
    <scope>NUCLEOTIDE SEQUENCE [LARGE SCALE GENOMIC DNA]</scope>
    <source>
        <strain evidence="1 2">A2-2</strain>
    </source>
</reference>
<accession>A0ABT5UHG9</accession>
<keyword evidence="2" id="KW-1185">Reference proteome</keyword>
<name>A0ABT5UHG9_9GAMM</name>